<proteinExistence type="predicted"/>
<dbReference type="Proteomes" id="UP000325313">
    <property type="component" value="Unassembled WGS sequence"/>
</dbReference>
<evidence type="ECO:0000313" key="2">
    <source>
        <dbReference type="Proteomes" id="UP000325313"/>
    </source>
</evidence>
<sequence>MKPRKLNQETRSRMPRFFLLWGIIFLHPKPRDDEGEQYKTLFSYARERSNSYFFSSLSTCVIYLHPESKYQSLDNHRKVKGVDLLYPAGTRTRPQYQAVTVGLKSG</sequence>
<protein>
    <submittedName>
        <fullName evidence="1">Uncharacterized protein</fullName>
    </submittedName>
</protein>
<reference evidence="1 2" key="1">
    <citation type="submission" date="2019-05" db="EMBL/GenBank/DDBJ databases">
        <title>Emergence of the Ug99 lineage of the wheat stem rust pathogen through somatic hybridization.</title>
        <authorList>
            <person name="Li F."/>
            <person name="Upadhyaya N.M."/>
            <person name="Sperschneider J."/>
            <person name="Matny O."/>
            <person name="Nguyen-Phuc H."/>
            <person name="Mago R."/>
            <person name="Raley C."/>
            <person name="Miller M.E."/>
            <person name="Silverstein K.A.T."/>
            <person name="Henningsen E."/>
            <person name="Hirsch C.D."/>
            <person name="Visser B."/>
            <person name="Pretorius Z.A."/>
            <person name="Steffenson B.J."/>
            <person name="Schwessinger B."/>
            <person name="Dodds P.N."/>
            <person name="Figueroa M."/>
        </authorList>
    </citation>
    <scope>NUCLEOTIDE SEQUENCE [LARGE SCALE GENOMIC DNA]</scope>
    <source>
        <strain evidence="1 2">Ug99</strain>
    </source>
</reference>
<evidence type="ECO:0000313" key="1">
    <source>
        <dbReference type="EMBL" id="KAA1080054.1"/>
    </source>
</evidence>
<gene>
    <name evidence="1" type="ORF">PGTUg99_025320</name>
</gene>
<accession>A0A5B0MVA2</accession>
<dbReference type="EMBL" id="VDEP01000443">
    <property type="protein sequence ID" value="KAA1080054.1"/>
    <property type="molecule type" value="Genomic_DNA"/>
</dbReference>
<organism evidence="1 2">
    <name type="scientific">Puccinia graminis f. sp. tritici</name>
    <dbReference type="NCBI Taxonomy" id="56615"/>
    <lineage>
        <taxon>Eukaryota</taxon>
        <taxon>Fungi</taxon>
        <taxon>Dikarya</taxon>
        <taxon>Basidiomycota</taxon>
        <taxon>Pucciniomycotina</taxon>
        <taxon>Pucciniomycetes</taxon>
        <taxon>Pucciniales</taxon>
        <taxon>Pucciniaceae</taxon>
        <taxon>Puccinia</taxon>
    </lineage>
</organism>
<name>A0A5B0MVA2_PUCGR</name>
<comment type="caution">
    <text evidence="1">The sequence shown here is derived from an EMBL/GenBank/DDBJ whole genome shotgun (WGS) entry which is preliminary data.</text>
</comment>
<dbReference type="AlphaFoldDB" id="A0A5B0MVA2"/>